<dbReference type="RefSeq" id="WP_248684720.1">
    <property type="nucleotide sequence ID" value="NZ_JALPRY010000027.1"/>
</dbReference>
<keyword evidence="2" id="KW-1185">Reference proteome</keyword>
<comment type="caution">
    <text evidence="1">The sequence shown here is derived from an EMBL/GenBank/DDBJ whole genome shotgun (WGS) entry which is preliminary data.</text>
</comment>
<evidence type="ECO:0008006" key="3">
    <source>
        <dbReference type="Google" id="ProtNLM"/>
    </source>
</evidence>
<name>A0ABT0IX13_9HYPH</name>
<evidence type="ECO:0000313" key="1">
    <source>
        <dbReference type="EMBL" id="MCK8782429.1"/>
    </source>
</evidence>
<proteinExistence type="predicted"/>
<gene>
    <name evidence="1" type="ORF">M0654_20845</name>
</gene>
<dbReference type="EMBL" id="JALPRY010000027">
    <property type="protein sequence ID" value="MCK8782429.1"/>
    <property type="molecule type" value="Genomic_DNA"/>
</dbReference>
<accession>A0ABT0IX13</accession>
<reference evidence="1 2" key="1">
    <citation type="submission" date="2022-04" db="EMBL/GenBank/DDBJ databases">
        <title>Rhizobium coralii sp. nov., isolated from coral Turbinaria peltata.</title>
        <authorList>
            <person name="Sun H."/>
        </authorList>
    </citation>
    <scope>NUCLEOTIDE SEQUENCE [LARGE SCALE GENOMIC DNA]</scope>
    <source>
        <strain evidence="1 2">NTR19</strain>
    </source>
</reference>
<sequence>MALTSFNDLGRSSLSSAGLGAVLRYPYHLVLKGRENWRRRQTQKMIESLDPEIRKDIGWPTSFTRDGK</sequence>
<organism evidence="1 2">
    <name type="scientific">Neorhizobium turbinariae</name>
    <dbReference type="NCBI Taxonomy" id="2937795"/>
    <lineage>
        <taxon>Bacteria</taxon>
        <taxon>Pseudomonadati</taxon>
        <taxon>Pseudomonadota</taxon>
        <taxon>Alphaproteobacteria</taxon>
        <taxon>Hyphomicrobiales</taxon>
        <taxon>Rhizobiaceae</taxon>
        <taxon>Rhizobium/Agrobacterium group</taxon>
        <taxon>Neorhizobium</taxon>
    </lineage>
</organism>
<protein>
    <recommendedName>
        <fullName evidence="3">DUF1127 domain-containing protein</fullName>
    </recommendedName>
</protein>
<dbReference type="Proteomes" id="UP001202827">
    <property type="component" value="Unassembled WGS sequence"/>
</dbReference>
<evidence type="ECO:0000313" key="2">
    <source>
        <dbReference type="Proteomes" id="UP001202827"/>
    </source>
</evidence>